<dbReference type="RefSeq" id="WP_193902233.1">
    <property type="nucleotide sequence ID" value="NZ_CP063450.1"/>
</dbReference>
<organism evidence="1 2">
    <name type="scientific">Rhodococcus pyridinivorans</name>
    <dbReference type="NCBI Taxonomy" id="103816"/>
    <lineage>
        <taxon>Bacteria</taxon>
        <taxon>Bacillati</taxon>
        <taxon>Actinomycetota</taxon>
        <taxon>Actinomycetes</taxon>
        <taxon>Mycobacteriales</taxon>
        <taxon>Nocardiaceae</taxon>
        <taxon>Rhodococcus</taxon>
    </lineage>
</organism>
<name>A0A7M2XID9_9NOCA</name>
<sequence length="111" mass="13342">MNEYVWKLDVEYPEGALFPEDFEPAWWAGRKRADWKPEGWEPDVEYLERFQTTRFIWPSVRRVYLSRTAAVERALLLEHYGAKVRLLRSKPLEFEERSFRRPLRVIRGGAA</sequence>
<dbReference type="Proteomes" id="UP000593818">
    <property type="component" value="Chromosome"/>
</dbReference>
<evidence type="ECO:0000313" key="1">
    <source>
        <dbReference type="EMBL" id="QOV97182.1"/>
    </source>
</evidence>
<reference evidence="1 2" key="1">
    <citation type="submission" date="2020-10" db="EMBL/GenBank/DDBJ databases">
        <title>Whole genome sequence of oil-degrading bacteria Rhodococcus pyridinivorans strain 5Ap.</title>
        <authorList>
            <person name="Akhremchuk A.E."/>
            <person name="Valentovich L.N."/>
            <person name="Charniauskaya M.I."/>
            <person name="Bukliarevich H.A."/>
            <person name="Titok M.A."/>
        </authorList>
    </citation>
    <scope>NUCLEOTIDE SEQUENCE [LARGE SCALE GENOMIC DNA]</scope>
    <source>
        <strain evidence="1 2">5Ap</strain>
    </source>
</reference>
<dbReference type="EMBL" id="CP063450">
    <property type="protein sequence ID" value="QOV97182.1"/>
    <property type="molecule type" value="Genomic_DNA"/>
</dbReference>
<evidence type="ECO:0000313" key="2">
    <source>
        <dbReference type="Proteomes" id="UP000593818"/>
    </source>
</evidence>
<protein>
    <submittedName>
        <fullName evidence="1">Uncharacterized protein</fullName>
    </submittedName>
</protein>
<proteinExistence type="predicted"/>
<dbReference type="AlphaFoldDB" id="A0A7M2XID9"/>
<keyword evidence="2" id="KW-1185">Reference proteome</keyword>
<accession>A0A7M2XID9</accession>
<gene>
    <name evidence="1" type="ORF">INP59_14490</name>
</gene>